<keyword evidence="3" id="KW-1185">Reference proteome</keyword>
<protein>
    <submittedName>
        <fullName evidence="2">Uncharacterized protein</fullName>
    </submittedName>
</protein>
<accession>A0A2P4PKY1</accession>
<sequence length="132" mass="13649">MSEPFIISSSCCSVFPVVVILVISVCLSFVLLFCSVSAPSCDRFLGFCSVITSVISISRVLSSSCFVVLLVVSLVSFCSVSPCGRFLEFGSTASIISISLSCSASGMSISSSCVPSLISVPTISVLFVSSLS</sequence>
<keyword evidence="1" id="KW-0472">Membrane</keyword>
<organism evidence="2 3">
    <name type="scientific">Rhizophagus irregularis (strain DAOM 181602 / DAOM 197198 / MUCL 43194)</name>
    <name type="common">Arbuscular mycorrhizal fungus</name>
    <name type="synonym">Glomus intraradices</name>
    <dbReference type="NCBI Taxonomy" id="747089"/>
    <lineage>
        <taxon>Eukaryota</taxon>
        <taxon>Fungi</taxon>
        <taxon>Fungi incertae sedis</taxon>
        <taxon>Mucoromycota</taxon>
        <taxon>Glomeromycotina</taxon>
        <taxon>Glomeromycetes</taxon>
        <taxon>Glomerales</taxon>
        <taxon>Glomeraceae</taxon>
        <taxon>Rhizophagus</taxon>
    </lineage>
</organism>
<reference evidence="2 3" key="1">
    <citation type="journal article" date="2013" name="Proc. Natl. Acad. Sci. U.S.A.">
        <title>Genome of an arbuscular mycorrhizal fungus provides insight into the oldest plant symbiosis.</title>
        <authorList>
            <person name="Tisserant E."/>
            <person name="Malbreil M."/>
            <person name="Kuo A."/>
            <person name="Kohler A."/>
            <person name="Symeonidi A."/>
            <person name="Balestrini R."/>
            <person name="Charron P."/>
            <person name="Duensing N."/>
            <person name="Frei Dit Frey N."/>
            <person name="Gianinazzi-Pearson V."/>
            <person name="Gilbert L.B."/>
            <person name="Handa Y."/>
            <person name="Herr J.R."/>
            <person name="Hijri M."/>
            <person name="Koul R."/>
            <person name="Kawaguchi M."/>
            <person name="Krajinski F."/>
            <person name="Lammers P.J."/>
            <person name="Masclaux F.G."/>
            <person name="Murat C."/>
            <person name="Morin E."/>
            <person name="Ndikumana S."/>
            <person name="Pagni M."/>
            <person name="Petitpierre D."/>
            <person name="Requena N."/>
            <person name="Rosikiewicz P."/>
            <person name="Riley R."/>
            <person name="Saito K."/>
            <person name="San Clemente H."/>
            <person name="Shapiro H."/>
            <person name="van Tuinen D."/>
            <person name="Becard G."/>
            <person name="Bonfante P."/>
            <person name="Paszkowski U."/>
            <person name="Shachar-Hill Y.Y."/>
            <person name="Tuskan G.A."/>
            <person name="Young P.W."/>
            <person name="Sanders I.R."/>
            <person name="Henrissat B."/>
            <person name="Rensing S.A."/>
            <person name="Grigoriev I.V."/>
            <person name="Corradi N."/>
            <person name="Roux C."/>
            <person name="Martin F."/>
        </authorList>
    </citation>
    <scope>NUCLEOTIDE SEQUENCE [LARGE SCALE GENOMIC DNA]</scope>
    <source>
        <strain evidence="2 3">DAOM 197198</strain>
    </source>
</reference>
<dbReference type="EMBL" id="AUPC02000200">
    <property type="protein sequence ID" value="POG66052.1"/>
    <property type="molecule type" value="Genomic_DNA"/>
</dbReference>
<name>A0A2P4PKY1_RHIID</name>
<comment type="caution">
    <text evidence="2">The sequence shown here is derived from an EMBL/GenBank/DDBJ whole genome shotgun (WGS) entry which is preliminary data.</text>
</comment>
<keyword evidence="1" id="KW-1133">Transmembrane helix</keyword>
<dbReference type="Proteomes" id="UP000018888">
    <property type="component" value="Unassembled WGS sequence"/>
</dbReference>
<keyword evidence="1" id="KW-0812">Transmembrane</keyword>
<dbReference type="AlphaFoldDB" id="A0A2P4PKY1"/>
<evidence type="ECO:0000256" key="1">
    <source>
        <dbReference type="SAM" id="Phobius"/>
    </source>
</evidence>
<reference evidence="2 3" key="2">
    <citation type="journal article" date="2018" name="New Phytol.">
        <title>High intraspecific genome diversity in the model arbuscular mycorrhizal symbiont Rhizophagus irregularis.</title>
        <authorList>
            <person name="Chen E.C.H."/>
            <person name="Morin E."/>
            <person name="Beaudet D."/>
            <person name="Noel J."/>
            <person name="Yildirir G."/>
            <person name="Ndikumana S."/>
            <person name="Charron P."/>
            <person name="St-Onge C."/>
            <person name="Giorgi J."/>
            <person name="Kruger M."/>
            <person name="Marton T."/>
            <person name="Ropars J."/>
            <person name="Grigoriev I.V."/>
            <person name="Hainaut M."/>
            <person name="Henrissat B."/>
            <person name="Roux C."/>
            <person name="Martin F."/>
            <person name="Corradi N."/>
        </authorList>
    </citation>
    <scope>NUCLEOTIDE SEQUENCE [LARGE SCALE GENOMIC DNA]</scope>
    <source>
        <strain evidence="2 3">DAOM 197198</strain>
    </source>
</reference>
<evidence type="ECO:0000313" key="2">
    <source>
        <dbReference type="EMBL" id="POG66052.1"/>
    </source>
</evidence>
<proteinExistence type="predicted"/>
<gene>
    <name evidence="2" type="ORF">GLOIN_2v1661024</name>
</gene>
<feature type="transmembrane region" description="Helical" evidence="1">
    <location>
        <begin position="44"/>
        <end position="77"/>
    </location>
</feature>
<evidence type="ECO:0000313" key="3">
    <source>
        <dbReference type="Proteomes" id="UP000018888"/>
    </source>
</evidence>
<feature type="transmembrane region" description="Helical" evidence="1">
    <location>
        <begin position="6"/>
        <end position="32"/>
    </location>
</feature>